<dbReference type="AlphaFoldDB" id="A0A9P0NSB0"/>
<keyword evidence="2" id="KW-1185">Reference proteome</keyword>
<reference evidence="1" key="1">
    <citation type="submission" date="2022-03" db="EMBL/GenBank/DDBJ databases">
        <authorList>
            <person name="Sayadi A."/>
        </authorList>
    </citation>
    <scope>NUCLEOTIDE SEQUENCE</scope>
</reference>
<accession>A0A9P0NSB0</accession>
<dbReference type="OrthoDB" id="6756758at2759"/>
<comment type="caution">
    <text evidence="1">The sequence shown here is derived from an EMBL/GenBank/DDBJ whole genome shotgun (WGS) entry which is preliminary data.</text>
</comment>
<name>A0A9P0NSB0_ACAOB</name>
<dbReference type="EMBL" id="CAKOFQ010006652">
    <property type="protein sequence ID" value="CAH1953869.1"/>
    <property type="molecule type" value="Genomic_DNA"/>
</dbReference>
<proteinExistence type="predicted"/>
<organism evidence="1 2">
    <name type="scientific">Acanthoscelides obtectus</name>
    <name type="common">Bean weevil</name>
    <name type="synonym">Bruchus obtectus</name>
    <dbReference type="NCBI Taxonomy" id="200917"/>
    <lineage>
        <taxon>Eukaryota</taxon>
        <taxon>Metazoa</taxon>
        <taxon>Ecdysozoa</taxon>
        <taxon>Arthropoda</taxon>
        <taxon>Hexapoda</taxon>
        <taxon>Insecta</taxon>
        <taxon>Pterygota</taxon>
        <taxon>Neoptera</taxon>
        <taxon>Endopterygota</taxon>
        <taxon>Coleoptera</taxon>
        <taxon>Polyphaga</taxon>
        <taxon>Cucujiformia</taxon>
        <taxon>Chrysomeloidea</taxon>
        <taxon>Chrysomelidae</taxon>
        <taxon>Bruchinae</taxon>
        <taxon>Bruchini</taxon>
        <taxon>Acanthoscelides</taxon>
    </lineage>
</organism>
<evidence type="ECO:0000313" key="2">
    <source>
        <dbReference type="Proteomes" id="UP001152888"/>
    </source>
</evidence>
<evidence type="ECO:0000313" key="1">
    <source>
        <dbReference type="EMBL" id="CAH1953869.1"/>
    </source>
</evidence>
<dbReference type="Proteomes" id="UP001152888">
    <property type="component" value="Unassembled WGS sequence"/>
</dbReference>
<protein>
    <recommendedName>
        <fullName evidence="3">HTH CENPB-type domain-containing protein</fullName>
    </recommendedName>
</protein>
<gene>
    <name evidence="1" type="ORF">ACAOBT_LOCUS262</name>
</gene>
<sequence>MPKLRQYDKSKLKYALRDIQNGTESYRTAEKQYRIPKFSSEFKLKHPGYKETLGPSPILTSEEEALLVSWIRDNAAKGFPRKANDLTNSVQRFLTVNPRPHKFNNN</sequence>
<evidence type="ECO:0008006" key="3">
    <source>
        <dbReference type="Google" id="ProtNLM"/>
    </source>
</evidence>